<gene>
    <name evidence="2" type="ORF">GCM10011379_03190</name>
</gene>
<keyword evidence="1" id="KW-0732">Signal</keyword>
<accession>A0A917MSF9</accession>
<dbReference type="PANTHER" id="PTHR31270">
    <property type="entry name" value="GLUTAMINYL-PEPTIDE CYCLOTRANSFERASE"/>
    <property type="match status" value="1"/>
</dbReference>
<dbReference type="RefSeq" id="WP_188950048.1">
    <property type="nucleotide sequence ID" value="NZ_BMIB01000001.1"/>
</dbReference>
<protein>
    <submittedName>
        <fullName evidence="2">Glutamine cyclotransferase</fullName>
    </submittedName>
</protein>
<evidence type="ECO:0000313" key="2">
    <source>
        <dbReference type="EMBL" id="GGH57957.1"/>
    </source>
</evidence>
<proteinExistence type="predicted"/>
<comment type="caution">
    <text evidence="2">The sequence shown here is derived from an EMBL/GenBank/DDBJ whole genome shotgun (WGS) entry which is preliminary data.</text>
</comment>
<dbReference type="Proteomes" id="UP000627292">
    <property type="component" value="Unassembled WGS sequence"/>
</dbReference>
<sequence>MMKKYAFIGLSALLFSCGGNSDNNNNADNGADASNNPPPAALAYTVVKVYPHDTSSYTQGLIWHNNTLYEGTGREGFSKVARLNIETGKPEQQEMIAQNEFGEGITILNGKIYQLTWQNHLVHVYDAATLKKVQEFNWPYDGWGITHDGTNLIISTGSNNLYFVNPADFKILKTVGVSDNFGPVMNLNELEMVNGFVYANKYLSNYILKINPETGKVEGRVDLQDIFQKSGKTYDAASIPDPEQDVLNGIAFNAATNTFYVTGKQWPALFEIKLN</sequence>
<dbReference type="PANTHER" id="PTHR31270:SF1">
    <property type="entry name" value="GLUTAMINYL-PEPTIDE CYCLOTRANSFERASE"/>
    <property type="match status" value="1"/>
</dbReference>
<keyword evidence="3" id="KW-1185">Reference proteome</keyword>
<dbReference type="InterPro" id="IPR011044">
    <property type="entry name" value="Quino_amine_DH_bsu"/>
</dbReference>
<dbReference type="PROSITE" id="PS51257">
    <property type="entry name" value="PROKAR_LIPOPROTEIN"/>
    <property type="match status" value="1"/>
</dbReference>
<feature type="chain" id="PRO_5038046852" evidence="1">
    <location>
        <begin position="22"/>
        <end position="275"/>
    </location>
</feature>
<dbReference type="InterPro" id="IPR007788">
    <property type="entry name" value="QCT"/>
</dbReference>
<reference evidence="2" key="1">
    <citation type="journal article" date="2014" name="Int. J. Syst. Evol. Microbiol.">
        <title>Complete genome sequence of Corynebacterium casei LMG S-19264T (=DSM 44701T), isolated from a smear-ripened cheese.</title>
        <authorList>
            <consortium name="US DOE Joint Genome Institute (JGI-PGF)"/>
            <person name="Walter F."/>
            <person name="Albersmeier A."/>
            <person name="Kalinowski J."/>
            <person name="Ruckert C."/>
        </authorList>
    </citation>
    <scope>NUCLEOTIDE SEQUENCE</scope>
    <source>
        <strain evidence="2">CGMCC 1.15290</strain>
    </source>
</reference>
<dbReference type="Gene3D" id="2.130.10.10">
    <property type="entry name" value="YVTN repeat-like/Quinoprotein amine dehydrogenase"/>
    <property type="match status" value="1"/>
</dbReference>
<dbReference type="Pfam" id="PF05096">
    <property type="entry name" value="Glu_cyclase_2"/>
    <property type="match status" value="1"/>
</dbReference>
<dbReference type="InterPro" id="IPR015943">
    <property type="entry name" value="WD40/YVTN_repeat-like_dom_sf"/>
</dbReference>
<dbReference type="GO" id="GO:0016603">
    <property type="term" value="F:glutaminyl-peptide cyclotransferase activity"/>
    <property type="evidence" value="ECO:0007669"/>
    <property type="project" value="InterPro"/>
</dbReference>
<feature type="signal peptide" evidence="1">
    <location>
        <begin position="1"/>
        <end position="21"/>
    </location>
</feature>
<reference evidence="2" key="2">
    <citation type="submission" date="2020-09" db="EMBL/GenBank/DDBJ databases">
        <authorList>
            <person name="Sun Q."/>
            <person name="Zhou Y."/>
        </authorList>
    </citation>
    <scope>NUCLEOTIDE SEQUENCE</scope>
    <source>
        <strain evidence="2">CGMCC 1.15290</strain>
    </source>
</reference>
<evidence type="ECO:0000256" key="1">
    <source>
        <dbReference type="SAM" id="SignalP"/>
    </source>
</evidence>
<name>A0A917MSF9_9BACT</name>
<dbReference type="EMBL" id="BMIB01000001">
    <property type="protein sequence ID" value="GGH57957.1"/>
    <property type="molecule type" value="Genomic_DNA"/>
</dbReference>
<evidence type="ECO:0000313" key="3">
    <source>
        <dbReference type="Proteomes" id="UP000627292"/>
    </source>
</evidence>
<organism evidence="2 3">
    <name type="scientific">Filimonas zeae</name>
    <dbReference type="NCBI Taxonomy" id="1737353"/>
    <lineage>
        <taxon>Bacteria</taxon>
        <taxon>Pseudomonadati</taxon>
        <taxon>Bacteroidota</taxon>
        <taxon>Chitinophagia</taxon>
        <taxon>Chitinophagales</taxon>
        <taxon>Chitinophagaceae</taxon>
        <taxon>Filimonas</taxon>
    </lineage>
</organism>
<dbReference type="SUPFAM" id="SSF50969">
    <property type="entry name" value="YVTN repeat-like/Quinoprotein amine dehydrogenase"/>
    <property type="match status" value="1"/>
</dbReference>
<dbReference type="AlphaFoldDB" id="A0A917MSF9"/>